<feature type="region of interest" description="Disordered" evidence="1">
    <location>
        <begin position="1"/>
        <end position="21"/>
    </location>
</feature>
<organism evidence="2 3">
    <name type="scientific">Paracoccus methylovorus</name>
    <dbReference type="NCBI Taxonomy" id="2812658"/>
    <lineage>
        <taxon>Bacteria</taxon>
        <taxon>Pseudomonadati</taxon>
        <taxon>Pseudomonadota</taxon>
        <taxon>Alphaproteobacteria</taxon>
        <taxon>Rhodobacterales</taxon>
        <taxon>Paracoccaceae</taxon>
        <taxon>Paracoccus</taxon>
    </lineage>
</organism>
<accession>A0ABX7JLF9</accession>
<keyword evidence="3" id="KW-1185">Reference proteome</keyword>
<feature type="compositionally biased region" description="Basic and acidic residues" evidence="1">
    <location>
        <begin position="9"/>
        <end position="21"/>
    </location>
</feature>
<name>A0ABX7JLF9_9RHOB</name>
<proteinExistence type="predicted"/>
<dbReference type="RefSeq" id="WP_205294777.1">
    <property type="nucleotide sequence ID" value="NZ_CP070368.1"/>
</dbReference>
<evidence type="ECO:0000313" key="2">
    <source>
        <dbReference type="EMBL" id="QRZ13794.1"/>
    </source>
</evidence>
<sequence length="46" mass="4912">MSRAALPDGRSKESPARRDGIRVVRVAAKADHEIGGGHDQNGRMAD</sequence>
<dbReference type="EMBL" id="CP070368">
    <property type="protein sequence ID" value="QRZ13794.1"/>
    <property type="molecule type" value="Genomic_DNA"/>
</dbReference>
<evidence type="ECO:0000313" key="3">
    <source>
        <dbReference type="Proteomes" id="UP000663629"/>
    </source>
</evidence>
<protein>
    <submittedName>
        <fullName evidence="2">Uncharacterized protein</fullName>
    </submittedName>
</protein>
<reference evidence="2 3" key="1">
    <citation type="submission" date="2021-02" db="EMBL/GenBank/DDBJ databases">
        <title>Paracoccus methylovroum sp.nov., a new methanol and methylamine utilizing methylotrophic denitrifer.</title>
        <authorList>
            <person name="Timsy T."/>
            <person name="Behrendt U."/>
            <person name="Ulrich A."/>
            <person name="Spanner T."/>
            <person name="Foesel B.U."/>
            <person name="Horn M.A."/>
            <person name="Kolb S."/>
        </authorList>
    </citation>
    <scope>NUCLEOTIDE SEQUENCE [LARGE SCALE GENOMIC DNA]</scope>
    <source>
        <strain evidence="2 3">H4-D09</strain>
    </source>
</reference>
<evidence type="ECO:0000256" key="1">
    <source>
        <dbReference type="SAM" id="MobiDB-lite"/>
    </source>
</evidence>
<gene>
    <name evidence="2" type="ORF">JWJ88_03785</name>
</gene>
<dbReference type="Proteomes" id="UP000663629">
    <property type="component" value="Chromosome 1"/>
</dbReference>